<dbReference type="Proteomes" id="UP000184286">
    <property type="component" value="Unassembled WGS sequence"/>
</dbReference>
<dbReference type="InterPro" id="IPR005561">
    <property type="entry name" value="ANTAR"/>
</dbReference>
<dbReference type="Gene3D" id="3.30.450.40">
    <property type="match status" value="1"/>
</dbReference>
<keyword evidence="2" id="KW-0804">Transcription</keyword>
<evidence type="ECO:0000256" key="1">
    <source>
        <dbReference type="ARBA" id="ARBA00023015"/>
    </source>
</evidence>
<comment type="caution">
    <text evidence="4">The sequence shown here is derived from an EMBL/GenBank/DDBJ whole genome shotgun (WGS) entry which is preliminary data.</text>
</comment>
<dbReference type="Pfam" id="PF13185">
    <property type="entry name" value="GAF_2"/>
    <property type="match status" value="1"/>
</dbReference>
<name>A0A1V6MMC7_9ACTN</name>
<dbReference type="STRING" id="114686.BM536_027450"/>
<evidence type="ECO:0000259" key="3">
    <source>
        <dbReference type="PROSITE" id="PS50921"/>
    </source>
</evidence>
<dbReference type="SMART" id="SM00065">
    <property type="entry name" value="GAF"/>
    <property type="match status" value="1"/>
</dbReference>
<dbReference type="GO" id="GO:0003723">
    <property type="term" value="F:RNA binding"/>
    <property type="evidence" value="ECO:0007669"/>
    <property type="project" value="InterPro"/>
</dbReference>
<dbReference type="Pfam" id="PF03861">
    <property type="entry name" value="ANTAR"/>
    <property type="match status" value="1"/>
</dbReference>
<proteinExistence type="predicted"/>
<accession>A0A1V6MMC7</accession>
<dbReference type="PROSITE" id="PS50921">
    <property type="entry name" value="ANTAR"/>
    <property type="match status" value="1"/>
</dbReference>
<reference evidence="5" key="1">
    <citation type="submission" date="2016-11" db="EMBL/GenBank/DDBJ databases">
        <authorList>
            <person name="Schniete J.K."/>
            <person name="Salih T."/>
            <person name="Algora Gallardo L."/>
            <person name="Martinez Fernandez S."/>
            <person name="Herron P.R."/>
        </authorList>
    </citation>
    <scope>NUCLEOTIDE SEQUENCE [LARGE SCALE GENOMIC DNA]</scope>
    <source>
        <strain evidence="5">DSM 41896</strain>
    </source>
</reference>
<dbReference type="Gene3D" id="1.10.10.10">
    <property type="entry name" value="Winged helix-like DNA-binding domain superfamily/Winged helix DNA-binding domain"/>
    <property type="match status" value="1"/>
</dbReference>
<dbReference type="InterPro" id="IPR029016">
    <property type="entry name" value="GAF-like_dom_sf"/>
</dbReference>
<dbReference type="InterPro" id="IPR012074">
    <property type="entry name" value="GAF_ANTAR"/>
</dbReference>
<dbReference type="AlphaFoldDB" id="A0A1V6MMC7"/>
<dbReference type="PIRSF" id="PIRSF036625">
    <property type="entry name" value="GAF_ANTAR"/>
    <property type="match status" value="1"/>
</dbReference>
<dbReference type="InterPro" id="IPR003018">
    <property type="entry name" value="GAF"/>
</dbReference>
<gene>
    <name evidence="4" type="ORF">BM536_027450</name>
</gene>
<evidence type="ECO:0000256" key="2">
    <source>
        <dbReference type="ARBA" id="ARBA00023163"/>
    </source>
</evidence>
<evidence type="ECO:0000313" key="4">
    <source>
        <dbReference type="EMBL" id="OQD53486.1"/>
    </source>
</evidence>
<dbReference type="OrthoDB" id="7466251at2"/>
<keyword evidence="1" id="KW-0805">Transcription regulation</keyword>
<sequence length="244" mass="25516">MTVPDRNRQRVAEVIAQELRGAGPGDVPERLCTAAVRLLPVTGASVSLRGEGMPVPVSASSDQAAHLMDLQATLGDGPCLWAAETGAPVFASDLTAGLDASRWPVFAQQAAAAGVSAVYALPLGDRAVCVGTLDLYRDRPGELAADEVRTARLVADVLTVALMALPRGEEAGRYGDDVWLSRLATGHDGVHQAVGMVMAQRGVSPDEALALLRARAFAKGRTVRDLSQDVVHGTTHFDGSEEGD</sequence>
<evidence type="ECO:0000313" key="5">
    <source>
        <dbReference type="Proteomes" id="UP000184286"/>
    </source>
</evidence>
<dbReference type="SUPFAM" id="SSF55781">
    <property type="entry name" value="GAF domain-like"/>
    <property type="match status" value="1"/>
</dbReference>
<dbReference type="EMBL" id="MPOH02000017">
    <property type="protein sequence ID" value="OQD53486.1"/>
    <property type="molecule type" value="Genomic_DNA"/>
</dbReference>
<feature type="domain" description="ANTAR" evidence="3">
    <location>
        <begin position="170"/>
        <end position="231"/>
    </location>
</feature>
<dbReference type="SMART" id="SM01012">
    <property type="entry name" value="ANTAR"/>
    <property type="match status" value="1"/>
</dbReference>
<organism evidence="4 5">
    <name type="scientific">Streptomyces phaeoluteigriseus</name>
    <dbReference type="NCBI Taxonomy" id="114686"/>
    <lineage>
        <taxon>Bacteria</taxon>
        <taxon>Bacillati</taxon>
        <taxon>Actinomycetota</taxon>
        <taxon>Actinomycetes</taxon>
        <taxon>Kitasatosporales</taxon>
        <taxon>Streptomycetaceae</taxon>
        <taxon>Streptomyces</taxon>
        <taxon>Streptomyces aurantiacus group</taxon>
    </lineage>
</organism>
<dbReference type="InterPro" id="IPR036388">
    <property type="entry name" value="WH-like_DNA-bd_sf"/>
</dbReference>
<protein>
    <submittedName>
        <fullName evidence="4">Diguanylate cyclase</fullName>
    </submittedName>
</protein>
<reference evidence="4 5" key="2">
    <citation type="submission" date="2017-02" db="EMBL/GenBank/DDBJ databases">
        <title>Draft genome sequence of Streptomyces phaeoluteigriseus type strain DSM41896.</title>
        <authorList>
            <person name="Salih T.S."/>
            <person name="Algora Gallardo L."/>
            <person name="Melo Santos T."/>
            <person name="Filgueira Martinez S."/>
            <person name="Herron P.R."/>
        </authorList>
    </citation>
    <scope>NUCLEOTIDE SEQUENCE [LARGE SCALE GENOMIC DNA]</scope>
    <source>
        <strain evidence="4 5">DSM 41896</strain>
    </source>
</reference>